<dbReference type="Proteomes" id="UP001501444">
    <property type="component" value="Unassembled WGS sequence"/>
</dbReference>
<proteinExistence type="predicted"/>
<keyword evidence="1" id="KW-1133">Transmembrane helix</keyword>
<name>A0ABN3FJA3_9ACTN</name>
<feature type="transmembrane region" description="Helical" evidence="1">
    <location>
        <begin position="91"/>
        <end position="111"/>
    </location>
</feature>
<organism evidence="2 3">
    <name type="scientific">Dactylosporangium salmoneum</name>
    <dbReference type="NCBI Taxonomy" id="53361"/>
    <lineage>
        <taxon>Bacteria</taxon>
        <taxon>Bacillati</taxon>
        <taxon>Actinomycetota</taxon>
        <taxon>Actinomycetes</taxon>
        <taxon>Micromonosporales</taxon>
        <taxon>Micromonosporaceae</taxon>
        <taxon>Dactylosporangium</taxon>
    </lineage>
</organism>
<keyword evidence="1" id="KW-0812">Transmembrane</keyword>
<feature type="transmembrane region" description="Helical" evidence="1">
    <location>
        <begin position="53"/>
        <end position="75"/>
    </location>
</feature>
<feature type="transmembrane region" description="Helical" evidence="1">
    <location>
        <begin position="117"/>
        <end position="135"/>
    </location>
</feature>
<keyword evidence="3" id="KW-1185">Reference proteome</keyword>
<gene>
    <name evidence="2" type="ORF">GCM10010170_009820</name>
</gene>
<dbReference type="EMBL" id="BAAARV010000006">
    <property type="protein sequence ID" value="GAA2331361.1"/>
    <property type="molecule type" value="Genomic_DNA"/>
</dbReference>
<evidence type="ECO:0000256" key="1">
    <source>
        <dbReference type="SAM" id="Phobius"/>
    </source>
</evidence>
<feature type="transmembrane region" description="Helical" evidence="1">
    <location>
        <begin position="7"/>
        <end position="33"/>
    </location>
</feature>
<evidence type="ECO:0000313" key="2">
    <source>
        <dbReference type="EMBL" id="GAA2331361.1"/>
    </source>
</evidence>
<keyword evidence="1" id="KW-0472">Membrane</keyword>
<sequence length="159" mass="17077">MFKYRTAATWLLAGLIGSVLLRGLLWLATFLTVTPLLGPVAYLSSPAIGEDAASALWIADNCVSPLLALVTFAVWRGLRSYRPWALRTARALAWCYVAANVAAATTCATQMSRLHLLAVPCAVYVATLPVACMVLRRLAAYRALLHRPAPVRVLAGAAQ</sequence>
<evidence type="ECO:0008006" key="4">
    <source>
        <dbReference type="Google" id="ProtNLM"/>
    </source>
</evidence>
<accession>A0ABN3FJA3</accession>
<evidence type="ECO:0000313" key="3">
    <source>
        <dbReference type="Proteomes" id="UP001501444"/>
    </source>
</evidence>
<reference evidence="2 3" key="1">
    <citation type="journal article" date="2019" name="Int. J. Syst. Evol. Microbiol.">
        <title>The Global Catalogue of Microorganisms (GCM) 10K type strain sequencing project: providing services to taxonomists for standard genome sequencing and annotation.</title>
        <authorList>
            <consortium name="The Broad Institute Genomics Platform"/>
            <consortium name="The Broad Institute Genome Sequencing Center for Infectious Disease"/>
            <person name="Wu L."/>
            <person name="Ma J."/>
        </authorList>
    </citation>
    <scope>NUCLEOTIDE SEQUENCE [LARGE SCALE GENOMIC DNA]</scope>
    <source>
        <strain evidence="2 3">JCM 3272</strain>
    </source>
</reference>
<comment type="caution">
    <text evidence="2">The sequence shown here is derived from an EMBL/GenBank/DDBJ whole genome shotgun (WGS) entry which is preliminary data.</text>
</comment>
<protein>
    <recommendedName>
        <fullName evidence="4">DUF2569 domain-containing protein</fullName>
    </recommendedName>
</protein>
<dbReference type="RefSeq" id="WP_344611004.1">
    <property type="nucleotide sequence ID" value="NZ_BAAARV010000006.1"/>
</dbReference>